<accession>A0ABP6PJF3</accession>
<keyword evidence="1" id="KW-1133">Transmembrane helix</keyword>
<feature type="transmembrane region" description="Helical" evidence="1">
    <location>
        <begin position="128"/>
        <end position="150"/>
    </location>
</feature>
<comment type="caution">
    <text evidence="2">The sequence shown here is derived from an EMBL/GenBank/DDBJ whole genome shotgun (WGS) entry which is preliminary data.</text>
</comment>
<keyword evidence="1" id="KW-0812">Transmembrane</keyword>
<evidence type="ECO:0000256" key="1">
    <source>
        <dbReference type="SAM" id="Phobius"/>
    </source>
</evidence>
<dbReference type="Proteomes" id="UP001499924">
    <property type="component" value="Unassembled WGS sequence"/>
</dbReference>
<gene>
    <name evidence="2" type="ORF">GCM10010531_38110</name>
</gene>
<evidence type="ECO:0000313" key="3">
    <source>
        <dbReference type="Proteomes" id="UP001499924"/>
    </source>
</evidence>
<protein>
    <submittedName>
        <fullName evidence="2">Uncharacterized protein</fullName>
    </submittedName>
</protein>
<reference evidence="3" key="1">
    <citation type="journal article" date="2019" name="Int. J. Syst. Evol. Microbiol.">
        <title>The Global Catalogue of Microorganisms (GCM) 10K type strain sequencing project: providing services to taxonomists for standard genome sequencing and annotation.</title>
        <authorList>
            <consortium name="The Broad Institute Genomics Platform"/>
            <consortium name="The Broad Institute Genome Sequencing Center for Infectious Disease"/>
            <person name="Wu L."/>
            <person name="Ma J."/>
        </authorList>
    </citation>
    <scope>NUCLEOTIDE SEQUENCE [LARGE SCALE GENOMIC DNA]</scope>
    <source>
        <strain evidence="3">JCM 15614</strain>
    </source>
</reference>
<name>A0ABP6PJF3_9ACTN</name>
<keyword evidence="3" id="KW-1185">Reference proteome</keyword>
<dbReference type="EMBL" id="BAAAVV010000012">
    <property type="protein sequence ID" value="GAA3180373.1"/>
    <property type="molecule type" value="Genomic_DNA"/>
</dbReference>
<proteinExistence type="predicted"/>
<feature type="transmembrane region" description="Helical" evidence="1">
    <location>
        <begin position="49"/>
        <end position="72"/>
    </location>
</feature>
<feature type="transmembrane region" description="Helical" evidence="1">
    <location>
        <begin position="92"/>
        <end position="122"/>
    </location>
</feature>
<organism evidence="2 3">
    <name type="scientific">Blastococcus jejuensis</name>
    <dbReference type="NCBI Taxonomy" id="351224"/>
    <lineage>
        <taxon>Bacteria</taxon>
        <taxon>Bacillati</taxon>
        <taxon>Actinomycetota</taxon>
        <taxon>Actinomycetes</taxon>
        <taxon>Geodermatophilales</taxon>
        <taxon>Geodermatophilaceae</taxon>
        <taxon>Blastococcus</taxon>
    </lineage>
</organism>
<sequence length="166" mass="17425">MVLPGVGHDGVVGRAVDAQHTRILGGAPDPPSRGPGGHPPDGLPIRSSLVLVTSLVIAGVVLLPLPALVLGVRGLLRRRGYSAGESSDRASLVLLITFRAVTLLLVFALSALVLVSCIGALIKDVELHNAVYVFAVLDLLLAALIVLTFGRREQRRARRRASPAGR</sequence>
<keyword evidence="1" id="KW-0472">Membrane</keyword>
<evidence type="ECO:0000313" key="2">
    <source>
        <dbReference type="EMBL" id="GAA3180373.1"/>
    </source>
</evidence>